<dbReference type="Proteomes" id="UP000486602">
    <property type="component" value="Unassembled WGS sequence"/>
</dbReference>
<dbReference type="InterPro" id="IPR020084">
    <property type="entry name" value="NUDIX_hydrolase_CS"/>
</dbReference>
<reference evidence="4 5" key="1">
    <citation type="submission" date="2020-02" db="EMBL/GenBank/DDBJ databases">
        <title>Out from the shadows clarifying the taxonomy of the family Cryomorphaceae and related taxa by utilizing the GTDB taxonomic framework.</title>
        <authorList>
            <person name="Bowman J.P."/>
        </authorList>
    </citation>
    <scope>NUCLEOTIDE SEQUENCE [LARGE SCALE GENOMIC DNA]</scope>
    <source>
        <strain evidence="4 5">QSSC 1-22</strain>
    </source>
</reference>
<name>A0A7K3WL99_9FLAO</name>
<dbReference type="GO" id="GO:0016787">
    <property type="term" value="F:hydrolase activity"/>
    <property type="evidence" value="ECO:0007669"/>
    <property type="project" value="UniProtKB-KW"/>
</dbReference>
<evidence type="ECO:0000256" key="2">
    <source>
        <dbReference type="ARBA" id="ARBA00022801"/>
    </source>
</evidence>
<dbReference type="PROSITE" id="PS00893">
    <property type="entry name" value="NUDIX_BOX"/>
    <property type="match status" value="1"/>
</dbReference>
<dbReference type="InterPro" id="IPR000086">
    <property type="entry name" value="NUDIX_hydrolase_dom"/>
</dbReference>
<evidence type="ECO:0000259" key="3">
    <source>
        <dbReference type="PROSITE" id="PS51462"/>
    </source>
</evidence>
<dbReference type="EMBL" id="JAAGVY010000003">
    <property type="protein sequence ID" value="NEN22410.1"/>
    <property type="molecule type" value="Genomic_DNA"/>
</dbReference>
<dbReference type="AlphaFoldDB" id="A0A7K3WL99"/>
<accession>A0A7K3WL99</accession>
<evidence type="ECO:0000313" key="4">
    <source>
        <dbReference type="EMBL" id="NEN22410.1"/>
    </source>
</evidence>
<keyword evidence="2" id="KW-0378">Hydrolase</keyword>
<dbReference type="InterPro" id="IPR015797">
    <property type="entry name" value="NUDIX_hydrolase-like_dom_sf"/>
</dbReference>
<dbReference type="PANTHER" id="PTHR43046:SF14">
    <property type="entry name" value="MUTT_NUDIX FAMILY PROTEIN"/>
    <property type="match status" value="1"/>
</dbReference>
<organism evidence="4 5">
    <name type="scientific">Cryomorpha ignava</name>
    <dbReference type="NCBI Taxonomy" id="101383"/>
    <lineage>
        <taxon>Bacteria</taxon>
        <taxon>Pseudomonadati</taxon>
        <taxon>Bacteroidota</taxon>
        <taxon>Flavobacteriia</taxon>
        <taxon>Flavobacteriales</taxon>
        <taxon>Cryomorphaceae</taxon>
        <taxon>Cryomorpha</taxon>
    </lineage>
</organism>
<dbReference type="PANTHER" id="PTHR43046">
    <property type="entry name" value="GDP-MANNOSE MANNOSYL HYDROLASE"/>
    <property type="match status" value="1"/>
</dbReference>
<comment type="cofactor">
    <cofactor evidence="1">
        <name>Mg(2+)</name>
        <dbReference type="ChEBI" id="CHEBI:18420"/>
    </cofactor>
</comment>
<dbReference type="Gene3D" id="3.90.79.10">
    <property type="entry name" value="Nucleoside Triphosphate Pyrophosphohydrolase"/>
    <property type="match status" value="1"/>
</dbReference>
<dbReference type="CDD" id="cd03673">
    <property type="entry name" value="NUDIX_Ap6A_hydrolase"/>
    <property type="match status" value="1"/>
</dbReference>
<gene>
    <name evidence="4" type="ORF">G3O08_02700</name>
</gene>
<comment type="caution">
    <text evidence="4">The sequence shown here is derived from an EMBL/GenBank/DDBJ whole genome shotgun (WGS) entry which is preliminary data.</text>
</comment>
<proteinExistence type="predicted"/>
<protein>
    <submittedName>
        <fullName evidence="4">NUDIX domain-containing protein</fullName>
    </submittedName>
</protein>
<dbReference type="PROSITE" id="PS51462">
    <property type="entry name" value="NUDIX"/>
    <property type="match status" value="1"/>
</dbReference>
<feature type="domain" description="Nudix hydrolase" evidence="3">
    <location>
        <begin position="72"/>
        <end position="201"/>
    </location>
</feature>
<evidence type="ECO:0000256" key="1">
    <source>
        <dbReference type="ARBA" id="ARBA00001946"/>
    </source>
</evidence>
<sequence>MYKVFFNDKFVLLTDKYEYDVLGKGVLLLRYEDFEELHFVIALLNESKFVSAVVILSTDVEELWADFRSHFVEIDAAGGLVTNSRNELLLIHRNGLWDLPKGKLEESEHASDGALREVEEECGITDLQLVDKITTTYHVYSMKGFTYLKRTFWYSMISNQEEFVPQGDEGIDKVEWVKIEEFNWDNLETYASIKEVVNQFLVLGA</sequence>
<dbReference type="Pfam" id="PF00293">
    <property type="entry name" value="NUDIX"/>
    <property type="match status" value="1"/>
</dbReference>
<evidence type="ECO:0000313" key="5">
    <source>
        <dbReference type="Proteomes" id="UP000486602"/>
    </source>
</evidence>
<keyword evidence="5" id="KW-1185">Reference proteome</keyword>
<dbReference type="SUPFAM" id="SSF55811">
    <property type="entry name" value="Nudix"/>
    <property type="match status" value="1"/>
</dbReference>
<dbReference type="RefSeq" id="WP_163283139.1">
    <property type="nucleotide sequence ID" value="NZ_JAAGVY010000003.1"/>
</dbReference>